<proteinExistence type="predicted"/>
<reference evidence="2 3" key="1">
    <citation type="submission" date="2019-10" db="EMBL/GenBank/DDBJ databases">
        <title>Alkaliphilus serpentinus sp. nov. and Alkaliphilus pronyensis sp. nov., two novel anaerobic alkaliphilic species isolated from the serpentinized-hosted hydrothermal field of the Prony Bay (New Caledonia).</title>
        <authorList>
            <person name="Postec A."/>
        </authorList>
    </citation>
    <scope>NUCLEOTIDE SEQUENCE [LARGE SCALE GENOMIC DNA]</scope>
    <source>
        <strain evidence="2 3">LacT</strain>
    </source>
</reference>
<name>A0A833HNC5_9FIRM</name>
<dbReference type="AlphaFoldDB" id="A0A833HNC5"/>
<evidence type="ECO:0000256" key="1">
    <source>
        <dbReference type="SAM" id="MobiDB-lite"/>
    </source>
</evidence>
<dbReference type="Gene3D" id="1.10.287.700">
    <property type="entry name" value="Helix hairpin bin"/>
    <property type="match status" value="1"/>
</dbReference>
<evidence type="ECO:0000313" key="2">
    <source>
        <dbReference type="EMBL" id="KAB3529250.1"/>
    </source>
</evidence>
<keyword evidence="3" id="KW-1185">Reference proteome</keyword>
<dbReference type="Proteomes" id="UP000465601">
    <property type="component" value="Unassembled WGS sequence"/>
</dbReference>
<sequence>MPVIKAKSYSASVYSRNSSRVATPTAKVNSKVSATTTKSTASRIVESTAKAIGGTASTIKQTTDSVSKAATKTINTVKQEATTAYNSAVNTVKHTVDKVTAQTTDIANRAYERTNEVVSQVYDSTVNTIKRVADNFTERTVDIASRAHDRTNEVVSQVQSGMNDVIAMSANTIGHTLYQKPIEIDLYFSKVTVSSSVTSGNGNIMVNTSLGNNIGTIETDLGVSSQNGGLNVEATGNSKELKVGLSNKTNIHGQISVGAELTSDGKASINLANSNEYYATNLSFGQRGNSIIAPLMPKHHSLSLSLTTNPTDYNNTSSTISFEVETNVDRLALTGALIGGAMVVSKLAASALGQGLLAGGSILAGSGGIAVAAEEETQPAPIPKPSPKPMQPLASINSGNQILSAY</sequence>
<feature type="compositionally biased region" description="Pro residues" evidence="1">
    <location>
        <begin position="380"/>
        <end position="390"/>
    </location>
</feature>
<evidence type="ECO:0000313" key="3">
    <source>
        <dbReference type="Proteomes" id="UP000465601"/>
    </source>
</evidence>
<feature type="region of interest" description="Disordered" evidence="1">
    <location>
        <begin position="375"/>
        <end position="406"/>
    </location>
</feature>
<organism evidence="2 3">
    <name type="scientific">Alkaliphilus serpentinus</name>
    <dbReference type="NCBI Taxonomy" id="1482731"/>
    <lineage>
        <taxon>Bacteria</taxon>
        <taxon>Bacillati</taxon>
        <taxon>Bacillota</taxon>
        <taxon>Clostridia</taxon>
        <taxon>Peptostreptococcales</taxon>
        <taxon>Natronincolaceae</taxon>
        <taxon>Alkaliphilus</taxon>
    </lineage>
</organism>
<dbReference type="RefSeq" id="WP_151866139.1">
    <property type="nucleotide sequence ID" value="NZ_WBZB01000034.1"/>
</dbReference>
<gene>
    <name evidence="2" type="ORF">F8153_09590</name>
</gene>
<accession>A0A833HNC5</accession>
<feature type="compositionally biased region" description="Polar residues" evidence="1">
    <location>
        <begin position="394"/>
        <end position="406"/>
    </location>
</feature>
<protein>
    <submittedName>
        <fullName evidence="2">Uncharacterized protein</fullName>
    </submittedName>
</protein>
<comment type="caution">
    <text evidence="2">The sequence shown here is derived from an EMBL/GenBank/DDBJ whole genome shotgun (WGS) entry which is preliminary data.</text>
</comment>
<dbReference type="EMBL" id="WBZB01000034">
    <property type="protein sequence ID" value="KAB3529250.1"/>
    <property type="molecule type" value="Genomic_DNA"/>
</dbReference>